<sequence>MGRGPQLNEFQRGQIVVWKSNGETVIFMSKSLGVSRTAISNYLKDPDNYGKRYGHGRKLKLTVNDTRHIFRAASKPGASSKSIVQDLQLPVSSRYVRYMLQASIRFEYVKRNVTPKLTDDHIRAHHAHAKKHLESPPTGGMQSYWRDIRHEKETYFSRKFGGRTVMVWWEFSSDGASELAFLEGNQDSDNLSPDLNPIENLWGMLVRGVYHGGKQYHSVEVLTASIKVEWTKLDVWLMKRLVESMPRRCVAVVEANGAMTPF</sequence>
<comment type="caution">
    <text evidence="2">The sequence shown here is derived from an EMBL/GenBank/DDBJ whole genome shotgun (WGS) entry which is preliminary data.</text>
</comment>
<accession>A0A6A4ZIC7</accession>
<reference evidence="2 3" key="1">
    <citation type="submission" date="2019-06" db="EMBL/GenBank/DDBJ databases">
        <title>Genomics analysis of Aphanomyces spp. identifies a new class of oomycete effector associated with host adaptation.</title>
        <authorList>
            <person name="Gaulin E."/>
        </authorList>
    </citation>
    <scope>NUCLEOTIDE SEQUENCE [LARGE SCALE GENOMIC DNA]</scope>
    <source>
        <strain evidence="2 3">E</strain>
    </source>
</reference>
<feature type="domain" description="Tc3 transposase DNA binding" evidence="1">
    <location>
        <begin position="3"/>
        <end position="50"/>
    </location>
</feature>
<evidence type="ECO:0000313" key="3">
    <source>
        <dbReference type="Proteomes" id="UP000469452"/>
    </source>
</evidence>
<evidence type="ECO:0000259" key="1">
    <source>
        <dbReference type="Pfam" id="PF11427"/>
    </source>
</evidence>
<protein>
    <recommendedName>
        <fullName evidence="1">Tc3 transposase DNA binding domain-containing protein</fullName>
    </recommendedName>
</protein>
<dbReference type="VEuPathDB" id="FungiDB:H257_09082"/>
<dbReference type="AlphaFoldDB" id="A0A6A4ZIC7"/>
<dbReference type="SUPFAM" id="SSF46689">
    <property type="entry name" value="Homeodomain-like"/>
    <property type="match status" value="1"/>
</dbReference>
<gene>
    <name evidence="2" type="ORF">AaE_013352</name>
</gene>
<organism evidence="2 3">
    <name type="scientific">Aphanomyces astaci</name>
    <name type="common">Crayfish plague agent</name>
    <dbReference type="NCBI Taxonomy" id="112090"/>
    <lineage>
        <taxon>Eukaryota</taxon>
        <taxon>Sar</taxon>
        <taxon>Stramenopiles</taxon>
        <taxon>Oomycota</taxon>
        <taxon>Saprolegniomycetes</taxon>
        <taxon>Saprolegniales</taxon>
        <taxon>Verrucalvaceae</taxon>
        <taxon>Aphanomyces</taxon>
    </lineage>
</organism>
<dbReference type="EMBL" id="VJMI01019153">
    <property type="protein sequence ID" value="KAF0708092.1"/>
    <property type="molecule type" value="Genomic_DNA"/>
</dbReference>
<dbReference type="InterPro" id="IPR009057">
    <property type="entry name" value="Homeodomain-like_sf"/>
</dbReference>
<dbReference type="Pfam" id="PF11427">
    <property type="entry name" value="HTH_Tnp_Tc3_1"/>
    <property type="match status" value="1"/>
</dbReference>
<dbReference type="GO" id="GO:0003677">
    <property type="term" value="F:DNA binding"/>
    <property type="evidence" value="ECO:0007669"/>
    <property type="project" value="InterPro"/>
</dbReference>
<proteinExistence type="predicted"/>
<dbReference type="Proteomes" id="UP000469452">
    <property type="component" value="Unassembled WGS sequence"/>
</dbReference>
<dbReference type="Gene3D" id="1.10.10.60">
    <property type="entry name" value="Homeodomain-like"/>
    <property type="match status" value="1"/>
</dbReference>
<dbReference type="Gene3D" id="3.30.420.10">
    <property type="entry name" value="Ribonuclease H-like superfamily/Ribonuclease H"/>
    <property type="match status" value="2"/>
</dbReference>
<evidence type="ECO:0000313" key="2">
    <source>
        <dbReference type="EMBL" id="KAF0708092.1"/>
    </source>
</evidence>
<dbReference type="InterPro" id="IPR025898">
    <property type="entry name" value="Tc3_transposase_DNA-bd_dom"/>
</dbReference>
<name>A0A6A4ZIC7_APHAT</name>
<dbReference type="InterPro" id="IPR036397">
    <property type="entry name" value="RNaseH_sf"/>
</dbReference>